<dbReference type="Proteomes" id="UP001460270">
    <property type="component" value="Unassembled WGS sequence"/>
</dbReference>
<organism evidence="1 2">
    <name type="scientific">Mugilogobius chulae</name>
    <name type="common">yellowstripe goby</name>
    <dbReference type="NCBI Taxonomy" id="88201"/>
    <lineage>
        <taxon>Eukaryota</taxon>
        <taxon>Metazoa</taxon>
        <taxon>Chordata</taxon>
        <taxon>Craniata</taxon>
        <taxon>Vertebrata</taxon>
        <taxon>Euteleostomi</taxon>
        <taxon>Actinopterygii</taxon>
        <taxon>Neopterygii</taxon>
        <taxon>Teleostei</taxon>
        <taxon>Neoteleostei</taxon>
        <taxon>Acanthomorphata</taxon>
        <taxon>Gobiaria</taxon>
        <taxon>Gobiiformes</taxon>
        <taxon>Gobioidei</taxon>
        <taxon>Gobiidae</taxon>
        <taxon>Gobionellinae</taxon>
        <taxon>Mugilogobius</taxon>
    </lineage>
</organism>
<name>A0AAW0PNG1_9GOBI</name>
<comment type="caution">
    <text evidence="1">The sequence shown here is derived from an EMBL/GenBank/DDBJ whole genome shotgun (WGS) entry which is preliminary data.</text>
</comment>
<accession>A0AAW0PNG1</accession>
<evidence type="ECO:0000313" key="1">
    <source>
        <dbReference type="EMBL" id="KAK7930402.1"/>
    </source>
</evidence>
<dbReference type="EMBL" id="JBBPFD010000004">
    <property type="protein sequence ID" value="KAK7930402.1"/>
    <property type="molecule type" value="Genomic_DNA"/>
</dbReference>
<keyword evidence="2" id="KW-1185">Reference proteome</keyword>
<protein>
    <submittedName>
        <fullName evidence="1">Uncharacterized protein</fullName>
    </submittedName>
</protein>
<dbReference type="AlphaFoldDB" id="A0AAW0PNG1"/>
<gene>
    <name evidence="1" type="ORF">WMY93_006797</name>
</gene>
<reference evidence="2" key="1">
    <citation type="submission" date="2024-04" db="EMBL/GenBank/DDBJ databases">
        <title>Salinicola lusitanus LLJ914,a marine bacterium isolated from the Okinawa Trough.</title>
        <authorList>
            <person name="Li J."/>
        </authorList>
    </citation>
    <scope>NUCLEOTIDE SEQUENCE [LARGE SCALE GENOMIC DNA]</scope>
</reference>
<evidence type="ECO:0000313" key="2">
    <source>
        <dbReference type="Proteomes" id="UP001460270"/>
    </source>
</evidence>
<proteinExistence type="predicted"/>
<sequence>MLTSVVTEREAAALSSRSVMNNLKETELLRLHRVTPESGSKGWRSGFRESGLRIQLFLLSSSLYCGDDDRSVLSAEPQSSSFCSAPVSTAVMTRGAFFLLNLSPVRSAQLQSLLR</sequence>